<dbReference type="EMBL" id="JBHTBH010000017">
    <property type="protein sequence ID" value="MFC7331239.1"/>
    <property type="molecule type" value="Genomic_DNA"/>
</dbReference>
<accession>A0ABW2KP86</accession>
<protein>
    <submittedName>
        <fullName evidence="2">Uncharacterized protein</fullName>
    </submittedName>
</protein>
<proteinExistence type="predicted"/>
<reference evidence="3" key="1">
    <citation type="journal article" date="2019" name="Int. J. Syst. Evol. Microbiol.">
        <title>The Global Catalogue of Microorganisms (GCM) 10K type strain sequencing project: providing services to taxonomists for standard genome sequencing and annotation.</title>
        <authorList>
            <consortium name="The Broad Institute Genomics Platform"/>
            <consortium name="The Broad Institute Genome Sequencing Center for Infectious Disease"/>
            <person name="Wu L."/>
            <person name="Ma J."/>
        </authorList>
    </citation>
    <scope>NUCLEOTIDE SEQUENCE [LARGE SCALE GENOMIC DNA]</scope>
    <source>
        <strain evidence="3">CGMCC 4.7382</strain>
    </source>
</reference>
<organism evidence="2 3">
    <name type="scientific">Marinactinospora rubrisoli</name>
    <dbReference type="NCBI Taxonomy" id="2715399"/>
    <lineage>
        <taxon>Bacteria</taxon>
        <taxon>Bacillati</taxon>
        <taxon>Actinomycetota</taxon>
        <taxon>Actinomycetes</taxon>
        <taxon>Streptosporangiales</taxon>
        <taxon>Nocardiopsidaceae</taxon>
        <taxon>Marinactinospora</taxon>
    </lineage>
</organism>
<keyword evidence="3" id="KW-1185">Reference proteome</keyword>
<name>A0ABW2KP86_9ACTN</name>
<feature type="region of interest" description="Disordered" evidence="1">
    <location>
        <begin position="128"/>
        <end position="170"/>
    </location>
</feature>
<sequence length="170" mass="18817">MDGLLEAMKTFVAGLGSDPARLWLTLGAGVSVNYMRHWYIAKISKAKALYAEIRGNLAGGTISKFVTNLERVHLHNQAQAERMRANVVARRQRAEAAVAVANEAHTRRKTRSDTLTKMTPEVIQEIQRWQQGQRAKQTTPSSSWILPGSPGFFTGPPPQQGRPRSAGRAR</sequence>
<feature type="compositionally biased region" description="Polar residues" evidence="1">
    <location>
        <begin position="128"/>
        <end position="144"/>
    </location>
</feature>
<evidence type="ECO:0000313" key="2">
    <source>
        <dbReference type="EMBL" id="MFC7331239.1"/>
    </source>
</evidence>
<evidence type="ECO:0000256" key="1">
    <source>
        <dbReference type="SAM" id="MobiDB-lite"/>
    </source>
</evidence>
<comment type="caution">
    <text evidence="2">The sequence shown here is derived from an EMBL/GenBank/DDBJ whole genome shotgun (WGS) entry which is preliminary data.</text>
</comment>
<dbReference type="Proteomes" id="UP001596540">
    <property type="component" value="Unassembled WGS sequence"/>
</dbReference>
<dbReference type="RefSeq" id="WP_379873954.1">
    <property type="nucleotide sequence ID" value="NZ_JBHTBH010000017.1"/>
</dbReference>
<gene>
    <name evidence="2" type="ORF">ACFQRF_26210</name>
</gene>
<evidence type="ECO:0000313" key="3">
    <source>
        <dbReference type="Proteomes" id="UP001596540"/>
    </source>
</evidence>